<dbReference type="InterPro" id="IPR041670">
    <property type="entry name" value="Znf-CCHC_6"/>
</dbReference>
<keyword evidence="13" id="KW-1185">Reference proteome</keyword>
<dbReference type="Gene3D" id="1.10.1100.10">
    <property type="entry name" value="TAFII-230 TBP-binding domain"/>
    <property type="match status" value="1"/>
</dbReference>
<feature type="compositionally biased region" description="Basic and acidic residues" evidence="10">
    <location>
        <begin position="1218"/>
        <end position="1229"/>
    </location>
</feature>
<evidence type="ECO:0000256" key="9">
    <source>
        <dbReference type="SAM" id="Coils"/>
    </source>
</evidence>
<dbReference type="CDD" id="cd05511">
    <property type="entry name" value="Bromo_TFIID"/>
    <property type="match status" value="2"/>
</dbReference>
<dbReference type="InterPro" id="IPR022591">
    <property type="entry name" value="TAF1_HAT_dom"/>
</dbReference>
<dbReference type="SUPFAM" id="SSF47370">
    <property type="entry name" value="Bromodomain"/>
    <property type="match status" value="2"/>
</dbReference>
<organism evidence="12 13">
    <name type="scientific">Caerostris darwini</name>
    <dbReference type="NCBI Taxonomy" id="1538125"/>
    <lineage>
        <taxon>Eukaryota</taxon>
        <taxon>Metazoa</taxon>
        <taxon>Ecdysozoa</taxon>
        <taxon>Arthropoda</taxon>
        <taxon>Chelicerata</taxon>
        <taxon>Arachnida</taxon>
        <taxon>Araneae</taxon>
        <taxon>Araneomorphae</taxon>
        <taxon>Entelegynae</taxon>
        <taxon>Araneoidea</taxon>
        <taxon>Araneidae</taxon>
        <taxon>Caerostris</taxon>
    </lineage>
</organism>
<accession>A0AAV4W4P2</accession>
<feature type="region of interest" description="Disordered" evidence="10">
    <location>
        <begin position="1218"/>
        <end position="1240"/>
    </location>
</feature>
<dbReference type="Proteomes" id="UP001054837">
    <property type="component" value="Unassembled WGS sequence"/>
</dbReference>
<feature type="compositionally biased region" description="Pro residues" evidence="10">
    <location>
        <begin position="141"/>
        <end position="150"/>
    </location>
</feature>
<evidence type="ECO:0000256" key="2">
    <source>
        <dbReference type="ARBA" id="ARBA00009064"/>
    </source>
</evidence>
<dbReference type="PROSITE" id="PS50014">
    <property type="entry name" value="BROMODOMAIN_2"/>
    <property type="match status" value="2"/>
</dbReference>
<evidence type="ECO:0000256" key="8">
    <source>
        <dbReference type="PROSITE-ProRule" id="PRU00035"/>
    </source>
</evidence>
<comment type="subcellular location">
    <subcellularLocation>
        <location evidence="1">Nucleus</location>
    </subcellularLocation>
</comment>
<feature type="region of interest" description="Disordered" evidence="10">
    <location>
        <begin position="1740"/>
        <end position="1779"/>
    </location>
</feature>
<comment type="similarity">
    <text evidence="2">Belongs to the TAF1 family.</text>
</comment>
<evidence type="ECO:0000259" key="11">
    <source>
        <dbReference type="PROSITE" id="PS50014"/>
    </source>
</evidence>
<dbReference type="GO" id="GO:0016251">
    <property type="term" value="F:RNA polymerase II general transcription initiation factor activity"/>
    <property type="evidence" value="ECO:0007669"/>
    <property type="project" value="InterPro"/>
</dbReference>
<protein>
    <recommendedName>
        <fullName evidence="7">Transcription initiation factor TFIID subunit 1</fullName>
    </recommendedName>
</protein>
<dbReference type="PANTHER" id="PTHR13900">
    <property type="entry name" value="TRANSCRIPTION INITIATION FACTOR TFIID"/>
    <property type="match status" value="1"/>
</dbReference>
<keyword evidence="4 8" id="KW-0103">Bromodomain</keyword>
<dbReference type="GO" id="GO:0017025">
    <property type="term" value="F:TBP-class protein binding"/>
    <property type="evidence" value="ECO:0007669"/>
    <property type="project" value="InterPro"/>
</dbReference>
<comment type="caution">
    <text evidence="12">The sequence shown here is derived from an EMBL/GenBank/DDBJ whole genome shotgun (WGS) entry which is preliminary data.</text>
</comment>
<feature type="coiled-coil region" evidence="9">
    <location>
        <begin position="1570"/>
        <end position="1604"/>
    </location>
</feature>
<dbReference type="SMART" id="SM00297">
    <property type="entry name" value="BROMO"/>
    <property type="match status" value="2"/>
</dbReference>
<dbReference type="Gene3D" id="1.20.920.10">
    <property type="entry name" value="Bromodomain-like"/>
    <property type="match status" value="2"/>
</dbReference>
<dbReference type="InterPro" id="IPR040240">
    <property type="entry name" value="TAF1"/>
</dbReference>
<dbReference type="FunFam" id="1.20.920.10:FF:000020">
    <property type="entry name" value="Transcription initiation factor TFIID subunit"/>
    <property type="match status" value="1"/>
</dbReference>
<reference evidence="12 13" key="1">
    <citation type="submission" date="2021-06" db="EMBL/GenBank/DDBJ databases">
        <title>Caerostris darwini draft genome.</title>
        <authorList>
            <person name="Kono N."/>
            <person name="Arakawa K."/>
        </authorList>
    </citation>
    <scope>NUCLEOTIDE SEQUENCE [LARGE SCALE GENOMIC DNA]</scope>
</reference>
<evidence type="ECO:0000256" key="6">
    <source>
        <dbReference type="ARBA" id="ARBA00023242"/>
    </source>
</evidence>
<dbReference type="InterPro" id="IPR018359">
    <property type="entry name" value="Bromodomain_CS"/>
</dbReference>
<proteinExistence type="inferred from homology"/>
<dbReference type="PANTHER" id="PTHR13900:SF0">
    <property type="entry name" value="TRANSCRIPTION INITIATION FACTOR TFIID SUBUNIT 1"/>
    <property type="match status" value="1"/>
</dbReference>
<feature type="domain" description="Bromo" evidence="11">
    <location>
        <begin position="1500"/>
        <end position="1570"/>
    </location>
</feature>
<dbReference type="InterPro" id="IPR036741">
    <property type="entry name" value="TAFII-230_TBP-bd_sf"/>
</dbReference>
<evidence type="ECO:0000313" key="13">
    <source>
        <dbReference type="Proteomes" id="UP001054837"/>
    </source>
</evidence>
<dbReference type="InterPro" id="IPR036427">
    <property type="entry name" value="Bromodomain-like_sf"/>
</dbReference>
<sequence length="1779" mass="204189">MDSDEDGDNDRVMSLTHVLFGNIDDDGQLENDFLEPESVPHLDQLRQLGIGTQLKEIITDDVDSNDFDQKEYNGSDEFIGKSPSAVDYYDITEFVDETEEMNADGSTTSSESSRFYNSFRIKEEECDEETIDEKPNDADLMPPPSSLPPPKDAENLSDDWNSANASYESKSIQQEIDVNLKAVKVENAEKKLDTPLAAMLPSKYKNMDVTKLFPEFRHGQVLRFSRLFGPGKLSSLPQIWRGVRKKKKKKSCEDTGNIFKIAKNLKLDISTSPPPPEECESDEEAKMVKLEEKNRLGTTNESYDANEQSLNYAAWRYGPSQLWYDMLNVNETGEGFDYGFKLKEPSDTECNEDNESKNMAEKDEYPNDAYFMVTQYPWEDDIIWNGEEVKHKVLAKLNNRNNAAGWVPSSHNRTASSFSEQECEYSEDKDDTWWSIFPVENEDLIHGRWEDDVIWNSEAMTKIPEPKVLTLDPNDENIILGIPDDPDPNSLTSNEPVKEKKDMVRKSRILLGKAGVISEPEPPSPPPPQNMKKDPFNISNDEYYNPKMTQDTALKPNVGGNLIQHSIPAIELRQPFFPTHMSAQKLKHFHRPSLKRFSHGIISEHGFHGVFPLLRHIKRKAKLREQEREASGGGEMFFMRTPDDLTGRDGELILSEYAEEHPPLIMQVGMATKIRNYYKRKPGKDTGAPDYKYGETAYAHTSPFLGSLAPGQSLQAFENNLFRSPIYKHELPQTDFVIIRTRQSYSIREVESIFTVGQELPLFEVPGPNSKKANNFIRDFLQVFIYRLFWSSKDNPRRIKMEDIKKAFPSHSESSIRKRLKLCADFKRTGTDSNWWVLKSEFRLPTEDEIRAMVSPEQCCAYYGMLAAEERLKEAGYGEKSLFAPEDEKDEEMEMKMDDEVKAAPWNTTRAFISAMKGKCLLQLTGVADPTGCGEGFSYVRVPNKPQQSKEECSSQTPAKKTVTGTDADLRRLSLSNAKQLLRKFNVPEEEIKKLSRWEVIDVVRTLSTEQAKAGEEAMSKFARGNRFSIAEHQERYKEECQRLFDLQNRVLASKEVLSTDEDSSSDDDSDIEEMGKNIESMLTSKKTSSQLSHEREEAERRELQKLILGEDSVIEEKRKREKDKIKIDKEDDSASLGSTGSSSNDRILKIHRTFKNPDGKEFVRIETVRKPAVIDTYTRIRTTKDAAFIKQFASALDEQQKEEIRKERRRIQEQLRRLKRNAEKEKQVPPKKKPKKEPPVLKLKCGACGAIGHMRTNKTCPLYQPASSIPPVQVAMTEEEEEQEERSGLNDDNLVKVDETKVVLSKQLVKHADEIRRKALVLKFPKEAVSVKKRRRAGTVMHCDYLKKPRKLVNRQRTDPVVALSIILESMLNEMRDLPETQPFWFPVSSKNVPDYHCIVHRAMDLQTMREKLHQRKYRCREEFLQDVNQIVDNSTIYNGAKSALTQTAHKMLQHCLKRFADKEEKLMRLEKAINPLLDDNDQVAFSFILETIVTHDLKSIPESWPFHKPVNKKFVKEYYSVIKNPMDLDAILKNIKTHKYNSREDFLGDVELLLTNSLTFNGPDSQFTKKAKEILEACETSLKKYEEQLTILEAAIKTSQQAALDAIENDSAMAGNSCPQEDSYMESETNEKYEDQYREKEKDSGDLEFLDVDGEDEDEYEEDESVLLEHRLLSKSENSYSEKMQYDSDNDMQHITTLGSDSNEIVQFDMSLCGDNENSEIIDENYDPSEFLLQGKYGFQQPREDGIEDNISNDLMVSDSDDESNRTSGQENEDLWF</sequence>
<keyword evidence="9" id="KW-0175">Coiled coil</keyword>
<feature type="compositionally biased region" description="Basic and acidic residues" evidence="10">
    <location>
        <begin position="1631"/>
        <end position="1647"/>
    </location>
</feature>
<dbReference type="PRINTS" id="PR00503">
    <property type="entry name" value="BROMODOMAIN"/>
</dbReference>
<feature type="region of interest" description="Disordered" evidence="10">
    <location>
        <begin position="124"/>
        <end position="156"/>
    </location>
</feature>
<name>A0AAV4W4P2_9ARAC</name>
<dbReference type="InterPro" id="IPR009067">
    <property type="entry name" value="TAF_II_230-bd"/>
</dbReference>
<evidence type="ECO:0000256" key="5">
    <source>
        <dbReference type="ARBA" id="ARBA00023163"/>
    </source>
</evidence>
<dbReference type="Pfam" id="PF15288">
    <property type="entry name" value="zf-CCHC_6"/>
    <property type="match status" value="1"/>
</dbReference>
<dbReference type="EMBL" id="BPLQ01014056">
    <property type="protein sequence ID" value="GIY76859.1"/>
    <property type="molecule type" value="Genomic_DNA"/>
</dbReference>
<dbReference type="GO" id="GO:0051123">
    <property type="term" value="P:RNA polymerase II preinitiation complex assembly"/>
    <property type="evidence" value="ECO:0007669"/>
    <property type="project" value="TreeGrafter"/>
</dbReference>
<evidence type="ECO:0000256" key="10">
    <source>
        <dbReference type="SAM" id="MobiDB-lite"/>
    </source>
</evidence>
<evidence type="ECO:0000256" key="4">
    <source>
        <dbReference type="ARBA" id="ARBA00023117"/>
    </source>
</evidence>
<gene>
    <name evidence="12" type="primary">Taf1</name>
    <name evidence="12" type="ORF">CDAR_513141</name>
</gene>
<dbReference type="InterPro" id="IPR001487">
    <property type="entry name" value="Bromodomain"/>
</dbReference>
<dbReference type="PROSITE" id="PS00633">
    <property type="entry name" value="BROMODOMAIN_1"/>
    <property type="match status" value="2"/>
</dbReference>
<dbReference type="Pfam" id="PF12157">
    <property type="entry name" value="DUF3591"/>
    <property type="match status" value="1"/>
</dbReference>
<dbReference type="SUPFAM" id="SSF47055">
    <property type="entry name" value="TAF(II)230 TBP-binding fragment"/>
    <property type="match status" value="1"/>
</dbReference>
<dbReference type="GO" id="GO:0005669">
    <property type="term" value="C:transcription factor TFIID complex"/>
    <property type="evidence" value="ECO:0007669"/>
    <property type="project" value="InterPro"/>
</dbReference>
<evidence type="ECO:0000256" key="3">
    <source>
        <dbReference type="ARBA" id="ARBA00023015"/>
    </source>
</evidence>
<feature type="region of interest" description="Disordered" evidence="10">
    <location>
        <begin position="1614"/>
        <end position="1649"/>
    </location>
</feature>
<keyword evidence="5" id="KW-0804">Transcription</keyword>
<feature type="domain" description="Bromo" evidence="11">
    <location>
        <begin position="1377"/>
        <end position="1447"/>
    </location>
</feature>
<evidence type="ECO:0000256" key="7">
    <source>
        <dbReference type="ARBA" id="ARBA00040102"/>
    </source>
</evidence>
<evidence type="ECO:0000256" key="1">
    <source>
        <dbReference type="ARBA" id="ARBA00004123"/>
    </source>
</evidence>
<dbReference type="Pfam" id="PF09247">
    <property type="entry name" value="TBP-binding"/>
    <property type="match status" value="1"/>
</dbReference>
<keyword evidence="6" id="KW-0539">Nucleus</keyword>
<dbReference type="Pfam" id="PF00439">
    <property type="entry name" value="Bromodomain"/>
    <property type="match status" value="2"/>
</dbReference>
<keyword evidence="3" id="KW-0805">Transcription regulation</keyword>
<dbReference type="GO" id="GO:0004402">
    <property type="term" value="F:histone acetyltransferase activity"/>
    <property type="evidence" value="ECO:0007669"/>
    <property type="project" value="InterPro"/>
</dbReference>
<evidence type="ECO:0000313" key="12">
    <source>
        <dbReference type="EMBL" id="GIY76859.1"/>
    </source>
</evidence>